<dbReference type="Proteomes" id="UP000642070">
    <property type="component" value="Unassembled WGS sequence"/>
</dbReference>
<evidence type="ECO:0000259" key="2">
    <source>
        <dbReference type="Pfam" id="PF18731"/>
    </source>
</evidence>
<organism evidence="3 4">
    <name type="scientific">Dactylosporangium sucinum</name>
    <dbReference type="NCBI Taxonomy" id="1424081"/>
    <lineage>
        <taxon>Bacteria</taxon>
        <taxon>Bacillati</taxon>
        <taxon>Actinomycetota</taxon>
        <taxon>Actinomycetes</taxon>
        <taxon>Micromonosporales</taxon>
        <taxon>Micromonosporaceae</taxon>
        <taxon>Dactylosporangium</taxon>
    </lineage>
</organism>
<dbReference type="AlphaFoldDB" id="A0A917TVT6"/>
<comment type="caution">
    <text evidence="3">The sequence shown here is derived from an EMBL/GenBank/DDBJ whole genome shotgun (WGS) entry which is preliminary data.</text>
</comment>
<keyword evidence="4" id="KW-1185">Reference proteome</keyword>
<dbReference type="Pfam" id="PF18731">
    <property type="entry name" value="HEPN_Swt1"/>
    <property type="match status" value="1"/>
</dbReference>
<name>A0A917TVT6_9ACTN</name>
<dbReference type="InterPro" id="IPR041650">
    <property type="entry name" value="HEPN_Swt1"/>
</dbReference>
<dbReference type="RefSeq" id="WP_190252034.1">
    <property type="nucleotide sequence ID" value="NZ_BMPI01000022.1"/>
</dbReference>
<sequence length="1122" mass="125246">MAISNRDRVGRGFELLAAGLEKYVDDAMRAATPGDRDWAEVLEARDAAKHGSSRTYDKHDPQVQLRVLTEEWRVFKDRLSRSEQSFASELRDVRNRWAHNASFSPDDTYRALDSMERLLTAAGAAEQADEVRKLRLDHQRAQYETETRKAVKAATVPTVPGTGLKPWREVIAPHHDVATGQYNAAEFAADLHMVATRNPDVSREYSNPVAFFQRTYLTEGLRDLLGRAARRITGDMNASPIVNLQTNFGGGKTHSMLALYHLCSGLPVTEYPQEVQDIIGDAKLPDAGKVQRVALVGTHLMPGKSSAKDDGTEVRTLWGELAWQLGGRAGFDLIAEADRTSTNPGEALTQLISTYAPCLILVDEWVAYARQLYGRDDLPAGTFDTQFTFAQTLTEVVKSIPGALLVISIPASDTASGQDTATGGSDLEVGGANGQEALRRLQNVVRRVADQWRPASAYESFEIVRRRLFAAPDAAAKRDISAVARQFVQFYAEHRGEFPRECGEIAYEERIKRAYPIHPELFDRLYEDWSTLERFQRTRGVLRLMSAVVHTLWARGDAGPLIMAASVPLDVPTVASELTQYLPDAWKPIIDADIDGEGSTPARVDGERPTFGSRALTRRIARTIFVGAAPTLHTAHKGIERQHVWLGVAVPGDTVGNFGSALEVLGQRATYLYVDGARYWYDTQASVTRTAQDFADRLREHPEEVWAELVRRLGKERSSRGDFAAVHPCPEDSGAVPDTEEAKLVVLHPQYSHARSNTDSPALRFAQTCLDTRGSAQRINRNAVVFLAPDNRRMEELADATRDFLAWQYICQRVNELNLTAQQKAMAERRLRAADETVDLRIPAAYIWALVPEQPDPGRPSDWQIAKAEGAQPRLADRVTTKLRQGGLLATTYGARNIRMDLDGPLKSAWNRGHVSVGDLWSFYRKYPYLTRLRDRLVLDTAVRSVLDDLTWDAEGFALAEGFDETAARYQGLTIPHTGSFGLISDSTLLVSPLLARQQQDAERPEPRPNPDYRNQHENKRKDPHTSQKDDEKVLVPPLPAPALENVRFFGVMQLNPERYSRDLTRITQEVLQHLAAVDGAQLHVRVEISAVKPEGFPDDKVRIVTENAKSLKFEQFGFEKD</sequence>
<feature type="region of interest" description="Disordered" evidence="1">
    <location>
        <begin position="996"/>
        <end position="1033"/>
    </location>
</feature>
<reference evidence="3" key="1">
    <citation type="journal article" date="2014" name="Int. J. Syst. Evol. Microbiol.">
        <title>Complete genome sequence of Corynebacterium casei LMG S-19264T (=DSM 44701T), isolated from a smear-ripened cheese.</title>
        <authorList>
            <consortium name="US DOE Joint Genome Institute (JGI-PGF)"/>
            <person name="Walter F."/>
            <person name="Albersmeier A."/>
            <person name="Kalinowski J."/>
            <person name="Ruckert C."/>
        </authorList>
    </citation>
    <scope>NUCLEOTIDE SEQUENCE</scope>
    <source>
        <strain evidence="3">JCM 19831</strain>
    </source>
</reference>
<proteinExistence type="predicted"/>
<reference evidence="3" key="2">
    <citation type="submission" date="2020-09" db="EMBL/GenBank/DDBJ databases">
        <authorList>
            <person name="Sun Q."/>
            <person name="Ohkuma M."/>
        </authorList>
    </citation>
    <scope>NUCLEOTIDE SEQUENCE</scope>
    <source>
        <strain evidence="3">JCM 19831</strain>
    </source>
</reference>
<dbReference type="EMBL" id="BMPI01000022">
    <property type="protein sequence ID" value="GGM39994.1"/>
    <property type="molecule type" value="Genomic_DNA"/>
</dbReference>
<protein>
    <recommendedName>
        <fullName evidence="2">Swt1-like HEPN domain-containing protein</fullName>
    </recommendedName>
</protein>
<accession>A0A917TVT6</accession>
<dbReference type="InterPro" id="IPR007555">
    <property type="entry name" value="DUF499"/>
</dbReference>
<dbReference type="Pfam" id="PF04465">
    <property type="entry name" value="DUF499"/>
    <property type="match status" value="1"/>
</dbReference>
<evidence type="ECO:0000313" key="3">
    <source>
        <dbReference type="EMBL" id="GGM39994.1"/>
    </source>
</evidence>
<feature type="compositionally biased region" description="Basic and acidic residues" evidence="1">
    <location>
        <begin position="1000"/>
        <end position="1033"/>
    </location>
</feature>
<evidence type="ECO:0000256" key="1">
    <source>
        <dbReference type="SAM" id="MobiDB-lite"/>
    </source>
</evidence>
<feature type="domain" description="Swt1-like HEPN" evidence="2">
    <location>
        <begin position="11"/>
        <end position="121"/>
    </location>
</feature>
<gene>
    <name evidence="3" type="ORF">GCM10007977_046740</name>
</gene>
<evidence type="ECO:0000313" key="4">
    <source>
        <dbReference type="Proteomes" id="UP000642070"/>
    </source>
</evidence>